<dbReference type="CDD" id="cd03217">
    <property type="entry name" value="ABC_FeS_Assembly"/>
    <property type="match status" value="1"/>
</dbReference>
<proteinExistence type="inferred from homology"/>
<dbReference type="GO" id="GO:0016887">
    <property type="term" value="F:ATP hydrolysis activity"/>
    <property type="evidence" value="ECO:0007669"/>
    <property type="project" value="InterPro"/>
</dbReference>
<evidence type="ECO:0000313" key="5">
    <source>
        <dbReference type="EMBL" id="AEE97498.1"/>
    </source>
</evidence>
<dbReference type="InterPro" id="IPR003439">
    <property type="entry name" value="ABC_transporter-like_ATP-bd"/>
</dbReference>
<dbReference type="KEGG" id="mas:Mahau_2332"/>
<dbReference type="RefSeq" id="WP_013781924.1">
    <property type="nucleotide sequence ID" value="NC_015520.1"/>
</dbReference>
<dbReference type="SUPFAM" id="SSF52540">
    <property type="entry name" value="P-loop containing nucleoside triphosphate hydrolases"/>
    <property type="match status" value="1"/>
</dbReference>
<reference evidence="6" key="1">
    <citation type="submission" date="2010-11" db="EMBL/GenBank/DDBJ databases">
        <title>The complete genome of Mahella australiensis DSM 15567.</title>
        <authorList>
            <consortium name="US DOE Joint Genome Institute (JGI-PGF)"/>
            <person name="Lucas S."/>
            <person name="Copeland A."/>
            <person name="Lapidus A."/>
            <person name="Bruce D."/>
            <person name="Goodwin L."/>
            <person name="Pitluck S."/>
            <person name="Kyrpides N."/>
            <person name="Mavromatis K."/>
            <person name="Pagani I."/>
            <person name="Ivanova N."/>
            <person name="Teshima H."/>
            <person name="Brettin T."/>
            <person name="Detter J.C."/>
            <person name="Han C."/>
            <person name="Tapia R."/>
            <person name="Land M."/>
            <person name="Hauser L."/>
            <person name="Markowitz V."/>
            <person name="Cheng J.-F."/>
            <person name="Hugenholtz P."/>
            <person name="Woyke T."/>
            <person name="Wu D."/>
            <person name="Spring S."/>
            <person name="Pukall R."/>
            <person name="Steenblock K."/>
            <person name="Schneider S."/>
            <person name="Klenk H.-P."/>
            <person name="Eisen J.A."/>
        </authorList>
    </citation>
    <scope>NUCLEOTIDE SEQUENCE [LARGE SCALE GENOMIC DNA]</scope>
    <source>
        <strain evidence="6">DSM 15567 / CIP 107919 / 50-1 BON</strain>
    </source>
</reference>
<feature type="domain" description="ABC transporter" evidence="4">
    <location>
        <begin position="2"/>
        <end position="239"/>
    </location>
</feature>
<name>F3ZW89_MAHA5</name>
<dbReference type="GO" id="GO:0005524">
    <property type="term" value="F:ATP binding"/>
    <property type="evidence" value="ECO:0007669"/>
    <property type="project" value="UniProtKB-KW"/>
</dbReference>
<dbReference type="STRING" id="697281.Mahau_2332"/>
<keyword evidence="2" id="KW-0547">Nucleotide-binding</keyword>
<dbReference type="HOGENOM" id="CLU_000604_48_1_9"/>
<dbReference type="PANTHER" id="PTHR43204">
    <property type="entry name" value="ABC TRANSPORTER I FAMILY MEMBER 6, CHLOROPLASTIC"/>
    <property type="match status" value="1"/>
</dbReference>
<accession>F3ZW89</accession>
<dbReference type="InterPro" id="IPR003593">
    <property type="entry name" value="AAA+_ATPase"/>
</dbReference>
<dbReference type="PROSITE" id="PS50893">
    <property type="entry name" value="ABC_TRANSPORTER_2"/>
    <property type="match status" value="1"/>
</dbReference>
<gene>
    <name evidence="5" type="ordered locus">Mahau_2332</name>
</gene>
<evidence type="ECO:0000313" key="6">
    <source>
        <dbReference type="Proteomes" id="UP000008457"/>
    </source>
</evidence>
<evidence type="ECO:0000256" key="3">
    <source>
        <dbReference type="ARBA" id="ARBA00022840"/>
    </source>
</evidence>
<dbReference type="eggNOG" id="COG0396">
    <property type="taxonomic scope" value="Bacteria"/>
</dbReference>
<dbReference type="InterPro" id="IPR027417">
    <property type="entry name" value="P-loop_NTPase"/>
</dbReference>
<dbReference type="Pfam" id="PF00005">
    <property type="entry name" value="ABC_tran"/>
    <property type="match status" value="1"/>
</dbReference>
<dbReference type="SMART" id="SM00382">
    <property type="entry name" value="AAA"/>
    <property type="match status" value="1"/>
</dbReference>
<comment type="similarity">
    <text evidence="1">Belongs to the ABC transporter superfamily. Ycf16 family.</text>
</comment>
<dbReference type="Gene3D" id="3.40.50.300">
    <property type="entry name" value="P-loop containing nucleotide triphosphate hydrolases"/>
    <property type="match status" value="1"/>
</dbReference>
<protein>
    <submittedName>
        <fullName evidence="5">Iron-regulated ABC transporter ATPase subunit SufC</fullName>
    </submittedName>
</protein>
<reference evidence="5 6" key="2">
    <citation type="journal article" date="2011" name="Stand. Genomic Sci.">
        <title>Complete genome sequence of Mahella australiensis type strain (50-1 BON).</title>
        <authorList>
            <person name="Sikorski J."/>
            <person name="Teshima H."/>
            <person name="Nolan M."/>
            <person name="Lucas S."/>
            <person name="Hammon N."/>
            <person name="Deshpande S."/>
            <person name="Cheng J.F."/>
            <person name="Pitluck S."/>
            <person name="Liolios K."/>
            <person name="Pagani I."/>
            <person name="Ivanova N."/>
            <person name="Huntemann M."/>
            <person name="Mavromatis K."/>
            <person name="Ovchinikova G."/>
            <person name="Pati A."/>
            <person name="Tapia R."/>
            <person name="Han C."/>
            <person name="Goodwin L."/>
            <person name="Chen A."/>
            <person name="Palaniappan K."/>
            <person name="Land M."/>
            <person name="Hauser L."/>
            <person name="Ngatchou-Djao O.D."/>
            <person name="Rohde M."/>
            <person name="Pukall R."/>
            <person name="Spring S."/>
            <person name="Abt B."/>
            <person name="Goker M."/>
            <person name="Detter J.C."/>
            <person name="Woyke T."/>
            <person name="Bristow J."/>
            <person name="Markowitz V."/>
            <person name="Hugenholtz P."/>
            <person name="Eisen J.A."/>
            <person name="Kyrpides N.C."/>
            <person name="Klenk H.P."/>
            <person name="Lapidus A."/>
        </authorList>
    </citation>
    <scope>NUCLEOTIDE SEQUENCE [LARGE SCALE GENOMIC DNA]</scope>
    <source>
        <strain evidence="6">DSM 15567 / CIP 107919 / 50-1 BON</strain>
    </source>
</reference>
<dbReference type="OrthoDB" id="9806149at2"/>
<evidence type="ECO:0000256" key="2">
    <source>
        <dbReference type="ARBA" id="ARBA00022741"/>
    </source>
</evidence>
<organism evidence="5 6">
    <name type="scientific">Mahella australiensis (strain DSM 15567 / CIP 107919 / 50-1 BON)</name>
    <dbReference type="NCBI Taxonomy" id="697281"/>
    <lineage>
        <taxon>Bacteria</taxon>
        <taxon>Bacillati</taxon>
        <taxon>Bacillota</taxon>
        <taxon>Clostridia</taxon>
        <taxon>Thermoanaerobacterales</taxon>
        <taxon>Thermoanaerobacterales Family IV. Incertae Sedis</taxon>
        <taxon>Mahella</taxon>
    </lineage>
</organism>
<sequence>MLKIENLHVSVDGKPILKGIDLQVDEGETHILLGPNGGGKTTLLMSILGMPRYEVTQGRIIFNDRDITHMTLDERARLGIGMMFQKPPAVRGVKLAQIADIAAHARGNNVAVAAVAERLNLEEHMDRDLNYGFSGGELKRSELLQLICQNPELVLLDEPESGVDMDNISLIGNMINELLHKDKIKGRKVSGIIVTHTGYILEYVNADKGHILMDGRIVCSGGARDIFDEVRLHGFGRCEQCQ</sequence>
<dbReference type="AlphaFoldDB" id="F3ZW89"/>
<dbReference type="EMBL" id="CP002360">
    <property type="protein sequence ID" value="AEE97498.1"/>
    <property type="molecule type" value="Genomic_DNA"/>
</dbReference>
<dbReference type="Proteomes" id="UP000008457">
    <property type="component" value="Chromosome"/>
</dbReference>
<evidence type="ECO:0000259" key="4">
    <source>
        <dbReference type="PROSITE" id="PS50893"/>
    </source>
</evidence>
<dbReference type="PANTHER" id="PTHR43204:SF1">
    <property type="entry name" value="ABC TRANSPORTER I FAMILY MEMBER 6, CHLOROPLASTIC"/>
    <property type="match status" value="1"/>
</dbReference>
<keyword evidence="3" id="KW-0067">ATP-binding</keyword>
<evidence type="ECO:0000256" key="1">
    <source>
        <dbReference type="ARBA" id="ARBA00006216"/>
    </source>
</evidence>
<keyword evidence="6" id="KW-1185">Reference proteome</keyword>
<dbReference type="InterPro" id="IPR010230">
    <property type="entry name" value="FeS-cluster_ATPase_SufC"/>
</dbReference>